<dbReference type="InterPro" id="IPR008391">
    <property type="entry name" value="AXE1_dom"/>
</dbReference>
<dbReference type="RefSeq" id="WP_117678968.1">
    <property type="nucleotide sequence ID" value="NZ_CALJOO010000103.1"/>
</dbReference>
<evidence type="ECO:0000259" key="3">
    <source>
        <dbReference type="Pfam" id="PF05448"/>
    </source>
</evidence>
<dbReference type="Pfam" id="PF05448">
    <property type="entry name" value="AXE1"/>
    <property type="match status" value="1"/>
</dbReference>
<feature type="binding site" evidence="2">
    <location>
        <position position="99"/>
    </location>
    <ligand>
        <name>substrate</name>
    </ligand>
</feature>
<dbReference type="GO" id="GO:0005976">
    <property type="term" value="P:polysaccharide metabolic process"/>
    <property type="evidence" value="ECO:0007669"/>
    <property type="project" value="TreeGrafter"/>
</dbReference>
<evidence type="ECO:0000313" key="4">
    <source>
        <dbReference type="EMBL" id="RGL11612.1"/>
    </source>
</evidence>
<name>A0A3E4QWN4_9ACTN</name>
<dbReference type="Gene3D" id="3.40.50.1820">
    <property type="entry name" value="alpha/beta hydrolase"/>
    <property type="match status" value="1"/>
</dbReference>
<dbReference type="InterPro" id="IPR039069">
    <property type="entry name" value="CE7"/>
</dbReference>
<dbReference type="EMBL" id="QSRJ01000002">
    <property type="protein sequence ID" value="RGL11612.1"/>
    <property type="molecule type" value="Genomic_DNA"/>
</dbReference>
<dbReference type="Proteomes" id="UP000260943">
    <property type="component" value="Unassembled WGS sequence"/>
</dbReference>
<feature type="active site" description="Nucleophile" evidence="1">
    <location>
        <position position="190"/>
    </location>
</feature>
<proteinExistence type="predicted"/>
<protein>
    <submittedName>
        <fullName evidence="4">Acetylxylan esterase</fullName>
    </submittedName>
</protein>
<accession>A0A3E4QWN4</accession>
<dbReference type="GO" id="GO:0052689">
    <property type="term" value="F:carboxylic ester hydrolase activity"/>
    <property type="evidence" value="ECO:0007669"/>
    <property type="project" value="TreeGrafter"/>
</dbReference>
<comment type="caution">
    <text evidence="4">The sequence shown here is derived from an EMBL/GenBank/DDBJ whole genome shotgun (WGS) entry which is preliminary data.</text>
</comment>
<reference evidence="4 5" key="1">
    <citation type="submission" date="2018-08" db="EMBL/GenBank/DDBJ databases">
        <title>A genome reference for cultivated species of the human gut microbiota.</title>
        <authorList>
            <person name="Zou Y."/>
            <person name="Xue W."/>
            <person name="Luo G."/>
        </authorList>
    </citation>
    <scope>NUCLEOTIDE SEQUENCE [LARGE SCALE GENOMIC DNA]</scope>
    <source>
        <strain evidence="4 5">TF08-14</strain>
    </source>
</reference>
<evidence type="ECO:0000256" key="1">
    <source>
        <dbReference type="PIRSR" id="PIRSR639069-1"/>
    </source>
</evidence>
<dbReference type="SUPFAM" id="SSF53474">
    <property type="entry name" value="alpha/beta-Hydrolases"/>
    <property type="match status" value="1"/>
</dbReference>
<gene>
    <name evidence="4" type="ORF">DXC81_02120</name>
</gene>
<evidence type="ECO:0000313" key="5">
    <source>
        <dbReference type="Proteomes" id="UP000260943"/>
    </source>
</evidence>
<dbReference type="InterPro" id="IPR029058">
    <property type="entry name" value="AB_hydrolase_fold"/>
</dbReference>
<dbReference type="AlphaFoldDB" id="A0A3E4QWN4"/>
<feature type="active site" description="Charge relay system" evidence="1">
    <location>
        <position position="281"/>
    </location>
</feature>
<dbReference type="PANTHER" id="PTHR40111">
    <property type="entry name" value="CEPHALOSPORIN-C DEACETYLASE"/>
    <property type="match status" value="1"/>
</dbReference>
<feature type="domain" description="Acetyl xylan esterase" evidence="3">
    <location>
        <begin position="8"/>
        <end position="325"/>
    </location>
</feature>
<feature type="active site" description="Charge relay system" evidence="1">
    <location>
        <position position="310"/>
    </location>
</feature>
<organism evidence="4 5">
    <name type="scientific">Collinsella tanakaei</name>
    <dbReference type="NCBI Taxonomy" id="626935"/>
    <lineage>
        <taxon>Bacteria</taxon>
        <taxon>Bacillati</taxon>
        <taxon>Actinomycetota</taxon>
        <taxon>Coriobacteriia</taxon>
        <taxon>Coriobacteriales</taxon>
        <taxon>Coriobacteriaceae</taxon>
        <taxon>Collinsella</taxon>
    </lineage>
</organism>
<dbReference type="PANTHER" id="PTHR40111:SF1">
    <property type="entry name" value="CEPHALOSPORIN-C DEACETYLASE"/>
    <property type="match status" value="1"/>
</dbReference>
<sequence length="328" mass="36156">MAWMHDGELSSYRGSDPCPSDFDAFWAERMDEADAVALEFDIARAELPHAPSCEFLDVWFSGIDGSRLHAKYIRRTSRLADGSVTSDSSNPLVLQFHGYPGSSRSWFEQCSFVGMGMSVLALDCPGQGGPSQDLGGYPGPTVSGHIIAGLSGDPAELYYVRLHQDIRIMMRIVQTCPEFAHSRLFVNGASQGGALGLATCALNRDAIDRAAILYPFLSDFRLVWDLGADDIAYEGLRYFTRWFDAEGGDIDRAFGSLAYIDTKNFAHMVSCPVLFGTGTADSVCPVATQFAVFNNLDCEKRHEFFEGFGHEEIQSFDDMIIAFFCEAM</sequence>
<evidence type="ECO:0000256" key="2">
    <source>
        <dbReference type="PIRSR" id="PIRSR639069-2"/>
    </source>
</evidence>